<proteinExistence type="predicted"/>
<dbReference type="AlphaFoldDB" id="A0A162PZZ5"/>
<sequence>MRVERHHGEAHAETHDADAQDDNPQRGIQRYAGQDEQGNGYDSKTGECERTRTDLVEQPTADRHANSRA</sequence>
<evidence type="ECO:0000313" key="2">
    <source>
        <dbReference type="EMBL" id="OAB40890.1"/>
    </source>
</evidence>
<dbReference type="Proteomes" id="UP000076967">
    <property type="component" value="Unassembled WGS sequence"/>
</dbReference>
<evidence type="ECO:0000313" key="3">
    <source>
        <dbReference type="Proteomes" id="UP000076967"/>
    </source>
</evidence>
<comment type="caution">
    <text evidence="2">The sequence shown here is derived from an EMBL/GenBank/DDBJ whole genome shotgun (WGS) entry which is preliminary data.</text>
</comment>
<protein>
    <submittedName>
        <fullName evidence="2">Uncharacterized protein</fullName>
    </submittedName>
</protein>
<dbReference type="EMBL" id="LVJH01000031">
    <property type="protein sequence ID" value="OAB40890.1"/>
    <property type="molecule type" value="Genomic_DNA"/>
</dbReference>
<feature type="compositionally biased region" description="Basic and acidic residues" evidence="1">
    <location>
        <begin position="44"/>
        <end position="69"/>
    </location>
</feature>
<evidence type="ECO:0000256" key="1">
    <source>
        <dbReference type="SAM" id="MobiDB-lite"/>
    </source>
</evidence>
<keyword evidence="3" id="KW-1185">Reference proteome</keyword>
<reference evidence="2 3" key="1">
    <citation type="submission" date="2016-03" db="EMBL/GenBank/DDBJ databases">
        <title>Draft genome sequence of Paenibacillus glacialis DSM 22343.</title>
        <authorList>
            <person name="Shin S.-K."/>
            <person name="Yi H."/>
        </authorList>
    </citation>
    <scope>NUCLEOTIDE SEQUENCE [LARGE SCALE GENOMIC DNA]</scope>
    <source>
        <strain evidence="2 3">DSM 22343</strain>
    </source>
</reference>
<name>A0A162PZZ5_9BACL</name>
<feature type="compositionally biased region" description="Basic and acidic residues" evidence="1">
    <location>
        <begin position="1"/>
        <end position="18"/>
    </location>
</feature>
<gene>
    <name evidence="2" type="ORF">PGLA_17440</name>
</gene>
<feature type="region of interest" description="Disordered" evidence="1">
    <location>
        <begin position="1"/>
        <end position="69"/>
    </location>
</feature>
<accession>A0A162PZZ5</accession>
<organism evidence="2 3">
    <name type="scientific">Paenibacillus glacialis</name>
    <dbReference type="NCBI Taxonomy" id="494026"/>
    <lineage>
        <taxon>Bacteria</taxon>
        <taxon>Bacillati</taxon>
        <taxon>Bacillota</taxon>
        <taxon>Bacilli</taxon>
        <taxon>Bacillales</taxon>
        <taxon>Paenibacillaceae</taxon>
        <taxon>Paenibacillus</taxon>
    </lineage>
</organism>